<evidence type="ECO:0008006" key="3">
    <source>
        <dbReference type="Google" id="ProtNLM"/>
    </source>
</evidence>
<gene>
    <name evidence="1" type="ORF">HMPREF9195_00114</name>
</gene>
<dbReference type="Pfam" id="PF05534">
    <property type="entry name" value="HicB"/>
    <property type="match status" value="1"/>
</dbReference>
<dbReference type="GO" id="GO:0006355">
    <property type="term" value="P:regulation of DNA-templated transcription"/>
    <property type="evidence" value="ECO:0007669"/>
    <property type="project" value="InterPro"/>
</dbReference>
<dbReference type="InterPro" id="IPR008651">
    <property type="entry name" value="Uncharacterised_HicB"/>
</dbReference>
<organism evidence="1 2">
    <name type="scientific">Treponema medium ATCC 700293</name>
    <dbReference type="NCBI Taxonomy" id="1125700"/>
    <lineage>
        <taxon>Bacteria</taxon>
        <taxon>Pseudomonadati</taxon>
        <taxon>Spirochaetota</taxon>
        <taxon>Spirochaetia</taxon>
        <taxon>Spirochaetales</taxon>
        <taxon>Treponemataceae</taxon>
        <taxon>Treponema</taxon>
    </lineage>
</organism>
<evidence type="ECO:0000313" key="1">
    <source>
        <dbReference type="EMBL" id="EPF30101.1"/>
    </source>
</evidence>
<dbReference type="SUPFAM" id="SSF47598">
    <property type="entry name" value="Ribbon-helix-helix"/>
    <property type="match status" value="1"/>
</dbReference>
<dbReference type="RefSeq" id="WP_016670442.1">
    <property type="nucleotide sequence ID" value="NZ_KE332517.1"/>
</dbReference>
<dbReference type="AlphaFoldDB" id="A0AA87TG02"/>
<dbReference type="EMBL" id="ATFE01000001">
    <property type="protein sequence ID" value="EPF30101.1"/>
    <property type="molecule type" value="Genomic_DNA"/>
</dbReference>
<accession>A0AA87TG02</accession>
<comment type="caution">
    <text evidence="1">The sequence shown here is derived from an EMBL/GenBank/DDBJ whole genome shotgun (WGS) entry which is preliminary data.</text>
</comment>
<dbReference type="InterPro" id="IPR010985">
    <property type="entry name" value="Ribbon_hlx_hlx"/>
</dbReference>
<protein>
    <recommendedName>
        <fullName evidence="3">Toxin-antitoxin system HicB family antitoxin</fullName>
    </recommendedName>
</protein>
<name>A0AA87TG02_TREMD</name>
<reference evidence="1 2" key="1">
    <citation type="submission" date="2013-04" db="EMBL/GenBank/DDBJ databases">
        <title>The Genome Sequence of Treponema medium ATCC 700293.</title>
        <authorList>
            <consortium name="The Broad Institute Genomics Platform"/>
            <person name="Earl A."/>
            <person name="Ward D."/>
            <person name="Feldgarden M."/>
            <person name="Gevers D."/>
            <person name="Leonetti C."/>
            <person name="Blanton J.M."/>
            <person name="Dewhirst F.E."/>
            <person name="Izard J."/>
            <person name="Walker B."/>
            <person name="Young S."/>
            <person name="Zeng Q."/>
            <person name="Gargeya S."/>
            <person name="Fitzgerald M."/>
            <person name="Haas B."/>
            <person name="Abouelleil A."/>
            <person name="Allen A.W."/>
            <person name="Alvarado L."/>
            <person name="Arachchi H.M."/>
            <person name="Berlin A.M."/>
            <person name="Chapman S.B."/>
            <person name="Gainer-Dewar J."/>
            <person name="Goldberg J."/>
            <person name="Griggs A."/>
            <person name="Gujja S."/>
            <person name="Hansen M."/>
            <person name="Howarth C."/>
            <person name="Imamovic A."/>
            <person name="Ireland A."/>
            <person name="Larimer J."/>
            <person name="McCowan C."/>
            <person name="Murphy C."/>
            <person name="Pearson M."/>
            <person name="Poon T.W."/>
            <person name="Priest M."/>
            <person name="Roberts A."/>
            <person name="Saif S."/>
            <person name="Shea T."/>
            <person name="Sisk P."/>
            <person name="Sykes S."/>
            <person name="Wortman J."/>
            <person name="Nusbaum C."/>
            <person name="Birren B."/>
        </authorList>
    </citation>
    <scope>NUCLEOTIDE SEQUENCE [LARGE SCALE GENOMIC DNA]</scope>
    <source>
        <strain evidence="1 2">ATCC 700293</strain>
    </source>
</reference>
<dbReference type="Proteomes" id="UP000014634">
    <property type="component" value="Unassembled WGS sequence"/>
</dbReference>
<sequence length="77" mass="8622">MSTLSIRIPDSYHTMIKEVAKIDNISINQFIAAAIGEKLSALQTEQYIEQRAKNGSREKFLAVLQKAPNSKPEECDV</sequence>
<proteinExistence type="predicted"/>
<evidence type="ECO:0000313" key="2">
    <source>
        <dbReference type="Proteomes" id="UP000014634"/>
    </source>
</evidence>